<proteinExistence type="predicted"/>
<gene>
    <name evidence="7" type="ORF">SAMN04489714_2034</name>
</gene>
<dbReference type="EC" id="3.2.2.9" evidence="2"/>
<evidence type="ECO:0000313" key="7">
    <source>
        <dbReference type="EMBL" id="SDU07928.1"/>
    </source>
</evidence>
<dbReference type="Gene3D" id="3.40.50.1580">
    <property type="entry name" value="Nucleoside phosphorylase domain"/>
    <property type="match status" value="1"/>
</dbReference>
<dbReference type="InterPro" id="IPR000845">
    <property type="entry name" value="Nucleoside_phosphorylase_d"/>
</dbReference>
<dbReference type="EMBL" id="LT629792">
    <property type="protein sequence ID" value="SDU07928.1"/>
    <property type="molecule type" value="Genomic_DNA"/>
</dbReference>
<comment type="pathway">
    <text evidence="1">Amino-acid biosynthesis; L-methionine biosynthesis via salvage pathway; S-methyl-5-thio-alpha-D-ribose 1-phosphate from S-methyl-5'-thioadenosine (hydrolase route): step 1/2.</text>
</comment>
<evidence type="ECO:0000259" key="6">
    <source>
        <dbReference type="Pfam" id="PF01048"/>
    </source>
</evidence>
<evidence type="ECO:0000256" key="1">
    <source>
        <dbReference type="ARBA" id="ARBA00004945"/>
    </source>
</evidence>
<dbReference type="PANTHER" id="PTHR46832">
    <property type="entry name" value="5'-METHYLTHIOADENOSINE/S-ADENOSYLHOMOCYSTEINE NUCLEOSIDASE"/>
    <property type="match status" value="1"/>
</dbReference>
<evidence type="ECO:0000256" key="5">
    <source>
        <dbReference type="ARBA" id="ARBA00023167"/>
    </source>
</evidence>
<keyword evidence="5" id="KW-0486">Methionine biosynthesis</keyword>
<keyword evidence="8" id="KW-1185">Reference proteome</keyword>
<evidence type="ECO:0000256" key="4">
    <source>
        <dbReference type="ARBA" id="ARBA00022801"/>
    </source>
</evidence>
<dbReference type="InterPro" id="IPR010049">
    <property type="entry name" value="MTA_SAH_Nsdase"/>
</dbReference>
<dbReference type="Proteomes" id="UP000198976">
    <property type="component" value="Chromosome I"/>
</dbReference>
<reference evidence="7 8" key="1">
    <citation type="submission" date="2016-10" db="EMBL/GenBank/DDBJ databases">
        <authorList>
            <person name="Varghese N."/>
            <person name="Submissions S."/>
        </authorList>
    </citation>
    <scope>NUCLEOTIDE SEQUENCE [LARGE SCALE GENOMIC DNA]</scope>
    <source>
        <strain evidence="7 8">DSM 9169</strain>
    </source>
</reference>
<feature type="domain" description="Nucleoside phosphorylase" evidence="6">
    <location>
        <begin position="11"/>
        <end position="237"/>
    </location>
</feature>
<evidence type="ECO:0000256" key="3">
    <source>
        <dbReference type="ARBA" id="ARBA00022605"/>
    </source>
</evidence>
<dbReference type="SUPFAM" id="SSF53167">
    <property type="entry name" value="Purine and uridine phosphorylases"/>
    <property type="match status" value="1"/>
</dbReference>
<name>A0ABY0VCH1_9ACTO</name>
<evidence type="ECO:0000256" key="2">
    <source>
        <dbReference type="ARBA" id="ARBA00011974"/>
    </source>
</evidence>
<protein>
    <recommendedName>
        <fullName evidence="2">adenosylhomocysteine nucleosidase</fullName>
        <ecNumber evidence="2">3.2.2.9</ecNumber>
    </recommendedName>
</protein>
<sequence length="249" mass="25746">MQAGDNTCVMIFIQCAMAMEAAPFVDQLEPGATRHIIGHADTHQQVFTRGTLRGHDVVVVESGIGLANAASATARALTFVEDPATALVVVAGTCGGLDEEAQVGDVIVGTSTVYSSADATEFGYAPGQIPQMPPEYTAGQRAAACAARVEGVCAGQVISADSFVTARTVHTVRTRFPAALATDMETAGVAQVCFGTRTPWISMRAVSDLCGPQAGQDFHMDGDKAARISAAAVCELLDLIGGTQVDQAQ</sequence>
<dbReference type="PANTHER" id="PTHR46832:SF1">
    <property type="entry name" value="5'-METHYLTHIOADENOSINE_S-ADENOSYLHOMOCYSTEINE NUCLEOSIDASE"/>
    <property type="match status" value="1"/>
</dbReference>
<evidence type="ECO:0000313" key="8">
    <source>
        <dbReference type="Proteomes" id="UP000198976"/>
    </source>
</evidence>
<dbReference type="CDD" id="cd09008">
    <property type="entry name" value="MTAN"/>
    <property type="match status" value="1"/>
</dbReference>
<dbReference type="InterPro" id="IPR035994">
    <property type="entry name" value="Nucleoside_phosphorylase_sf"/>
</dbReference>
<organism evidence="7 8">
    <name type="scientific">Schaalia radingae</name>
    <dbReference type="NCBI Taxonomy" id="131110"/>
    <lineage>
        <taxon>Bacteria</taxon>
        <taxon>Bacillati</taxon>
        <taxon>Actinomycetota</taxon>
        <taxon>Actinomycetes</taxon>
        <taxon>Actinomycetales</taxon>
        <taxon>Actinomycetaceae</taxon>
        <taxon>Schaalia</taxon>
    </lineage>
</organism>
<keyword evidence="4" id="KW-0378">Hydrolase</keyword>
<dbReference type="Pfam" id="PF01048">
    <property type="entry name" value="PNP_UDP_1"/>
    <property type="match status" value="1"/>
</dbReference>
<accession>A0ABY0VCH1</accession>
<dbReference type="NCBIfam" id="TIGR01704">
    <property type="entry name" value="MTA_SAH-Nsdase"/>
    <property type="match status" value="1"/>
</dbReference>
<keyword evidence="3" id="KW-0028">Amino-acid biosynthesis</keyword>